<dbReference type="Proteomes" id="UP001162060">
    <property type="component" value="Unassembled WGS sequence"/>
</dbReference>
<organism evidence="2 3">
    <name type="scientific">Peronospora matthiolae</name>
    <dbReference type="NCBI Taxonomy" id="2874970"/>
    <lineage>
        <taxon>Eukaryota</taxon>
        <taxon>Sar</taxon>
        <taxon>Stramenopiles</taxon>
        <taxon>Oomycota</taxon>
        <taxon>Peronosporomycetes</taxon>
        <taxon>Peronosporales</taxon>
        <taxon>Peronosporaceae</taxon>
        <taxon>Peronospora</taxon>
    </lineage>
</organism>
<dbReference type="PANTHER" id="PTHR11439">
    <property type="entry name" value="GAG-POL-RELATED RETROTRANSPOSON"/>
    <property type="match status" value="1"/>
</dbReference>
<evidence type="ECO:0008006" key="4">
    <source>
        <dbReference type="Google" id="ProtNLM"/>
    </source>
</evidence>
<reference evidence="2" key="1">
    <citation type="submission" date="2024-01" db="EMBL/GenBank/DDBJ databases">
        <authorList>
            <person name="Webb A."/>
        </authorList>
    </citation>
    <scope>NUCLEOTIDE SEQUENCE</scope>
    <source>
        <strain evidence="2">Pm1</strain>
    </source>
</reference>
<evidence type="ECO:0000313" key="3">
    <source>
        <dbReference type="Proteomes" id="UP001162060"/>
    </source>
</evidence>
<dbReference type="EMBL" id="CAKLBY020000213">
    <property type="protein sequence ID" value="CAK7934550.1"/>
    <property type="molecule type" value="Genomic_DNA"/>
</dbReference>
<accession>A0AAV1UJE3</accession>
<comment type="caution">
    <text evidence="2">The sequence shown here is derived from an EMBL/GenBank/DDBJ whole genome shotgun (WGS) entry which is preliminary data.</text>
</comment>
<gene>
    <name evidence="2" type="ORF">PM001_LOCUS19700</name>
    <name evidence="1" type="ORF">PM001_LOCUS31</name>
</gene>
<dbReference type="EMBL" id="CAKLBY020000001">
    <property type="protein sequence ID" value="CAK7890644.1"/>
    <property type="molecule type" value="Genomic_DNA"/>
</dbReference>
<dbReference type="PANTHER" id="PTHR11439:SF440">
    <property type="entry name" value="INTEGRASE CATALYTIC DOMAIN-CONTAINING PROTEIN"/>
    <property type="match status" value="1"/>
</dbReference>
<evidence type="ECO:0000313" key="2">
    <source>
        <dbReference type="EMBL" id="CAK7934550.1"/>
    </source>
</evidence>
<sequence>MGGASSANEVKLTRYTDADYAADKATRKSISGSVLLVDGMPVGWQVKQPSSVALSNAEAEFVVAAVVAKELLCVKNLLRKMNVSVKLPKQMIMDN</sequence>
<dbReference type="AlphaFoldDB" id="A0AAV1UJE3"/>
<proteinExistence type="predicted"/>
<protein>
    <recommendedName>
        <fullName evidence="4">Reverse transcriptase Ty1/copia-type domain-containing protein</fullName>
    </recommendedName>
</protein>
<evidence type="ECO:0000313" key="1">
    <source>
        <dbReference type="EMBL" id="CAK7890644.1"/>
    </source>
</evidence>
<name>A0AAV1UJE3_9STRA</name>